<protein>
    <recommendedName>
        <fullName evidence="3">D-isomer specific 2-hydroxyacid dehydrogenase NAD-binding domain-containing protein</fullName>
    </recommendedName>
</protein>
<evidence type="ECO:0000313" key="4">
    <source>
        <dbReference type="EMBL" id="KEQ16840.1"/>
    </source>
</evidence>
<evidence type="ECO:0000259" key="3">
    <source>
        <dbReference type="Pfam" id="PF02826"/>
    </source>
</evidence>
<dbReference type="Proteomes" id="UP000028073">
    <property type="component" value="Unassembled WGS sequence"/>
</dbReference>
<dbReference type="STRING" id="1137799.GZ78_19445"/>
<feature type="domain" description="D-isomer specific 2-hydroxyacid dehydrogenase NAD-binding" evidence="3">
    <location>
        <begin position="104"/>
        <end position="274"/>
    </location>
</feature>
<evidence type="ECO:0000256" key="1">
    <source>
        <dbReference type="ARBA" id="ARBA00023002"/>
    </source>
</evidence>
<comment type="caution">
    <text evidence="4">The sequence shown here is derived from an EMBL/GenBank/DDBJ whole genome shotgun (WGS) entry which is preliminary data.</text>
</comment>
<dbReference type="Pfam" id="PF02826">
    <property type="entry name" value="2-Hacid_dh_C"/>
    <property type="match status" value="1"/>
</dbReference>
<dbReference type="InterPro" id="IPR029753">
    <property type="entry name" value="D-isomer_DH_CS"/>
</dbReference>
<dbReference type="PROSITE" id="PS00671">
    <property type="entry name" value="D_2_HYDROXYACID_DH_3"/>
    <property type="match status" value="1"/>
</dbReference>
<accession>A0A081NEG7</accession>
<gene>
    <name evidence="4" type="ORF">GZ78_19445</name>
</gene>
<keyword evidence="5" id="KW-1185">Reference proteome</keyword>
<dbReference type="PANTHER" id="PTHR43333:SF1">
    <property type="entry name" value="D-ISOMER SPECIFIC 2-HYDROXYACID DEHYDROGENASE NAD-BINDING DOMAIN-CONTAINING PROTEIN"/>
    <property type="match status" value="1"/>
</dbReference>
<dbReference type="PANTHER" id="PTHR43333">
    <property type="entry name" value="2-HACID_DH_C DOMAIN-CONTAINING PROTEIN"/>
    <property type="match status" value="1"/>
</dbReference>
<dbReference type="InterPro" id="IPR036291">
    <property type="entry name" value="NAD(P)-bd_dom_sf"/>
</dbReference>
<dbReference type="GO" id="GO:0051287">
    <property type="term" value="F:NAD binding"/>
    <property type="evidence" value="ECO:0007669"/>
    <property type="project" value="InterPro"/>
</dbReference>
<reference evidence="4 5" key="1">
    <citation type="submission" date="2014-06" db="EMBL/GenBank/DDBJ databases">
        <title>Whole Genome Sequences of Three Symbiotic Endozoicomonas Bacteria.</title>
        <authorList>
            <person name="Neave M.J."/>
            <person name="Apprill A."/>
            <person name="Voolstra C.R."/>
        </authorList>
    </citation>
    <scope>NUCLEOTIDE SEQUENCE [LARGE SCALE GENOMIC DNA]</scope>
    <source>
        <strain evidence="4 5">DSM 25634</strain>
    </source>
</reference>
<sequence length="308" mass="34519">MRILVYNKKDGEVWTAAVKKAFPDADVRHWVEEESHDWLADYAVIWQPPDSFFVQQSRLKAVFNQGVGVDSLVNINSLPADLPVFKLRGVGMEEYMSDYVTYGLLHFYRDFDLYRQQQSSPLWKQHRIDPKSDWTVGVLGMGVIGKAVAKTISGLGFPVIGWSRTEKQIEGVKCVAGDEGLQHLLKHSRALVSLLPSTPATQKLLNQKTLEQLPKDSVLINGGRGDVLDLEALEHVLKSGHVRGAMLDVFEIEPLEKKHPLWKNSRVIITPHIAAPTPIEQALEQIVADVAQIEQGEMPPEIDKSLGY</sequence>
<proteinExistence type="predicted"/>
<keyword evidence="1" id="KW-0560">Oxidoreductase</keyword>
<dbReference type="AlphaFoldDB" id="A0A081NEG7"/>
<dbReference type="EMBL" id="JOKH01000004">
    <property type="protein sequence ID" value="KEQ16840.1"/>
    <property type="molecule type" value="Genomic_DNA"/>
</dbReference>
<dbReference type="InterPro" id="IPR006140">
    <property type="entry name" value="D-isomer_DH_NAD-bd"/>
</dbReference>
<dbReference type="eggNOG" id="COG0111">
    <property type="taxonomic scope" value="Bacteria"/>
</dbReference>
<dbReference type="OrthoDB" id="9787219at2"/>
<dbReference type="GO" id="GO:0016616">
    <property type="term" value="F:oxidoreductase activity, acting on the CH-OH group of donors, NAD or NADP as acceptor"/>
    <property type="evidence" value="ECO:0007669"/>
    <property type="project" value="UniProtKB-ARBA"/>
</dbReference>
<evidence type="ECO:0000313" key="5">
    <source>
        <dbReference type="Proteomes" id="UP000028073"/>
    </source>
</evidence>
<name>A0A081NEG7_9GAMM</name>
<dbReference type="Gene3D" id="3.40.50.720">
    <property type="entry name" value="NAD(P)-binding Rossmann-like Domain"/>
    <property type="match status" value="2"/>
</dbReference>
<dbReference type="RefSeq" id="WP_034839011.1">
    <property type="nucleotide sequence ID" value="NZ_JOKH01000004.1"/>
</dbReference>
<dbReference type="CDD" id="cd12164">
    <property type="entry name" value="GDH_like_2"/>
    <property type="match status" value="1"/>
</dbReference>
<evidence type="ECO:0000256" key="2">
    <source>
        <dbReference type="ARBA" id="ARBA00023027"/>
    </source>
</evidence>
<dbReference type="SUPFAM" id="SSF51735">
    <property type="entry name" value="NAD(P)-binding Rossmann-fold domains"/>
    <property type="match status" value="1"/>
</dbReference>
<organism evidence="4 5">
    <name type="scientific">Endozoicomonas numazuensis</name>
    <dbReference type="NCBI Taxonomy" id="1137799"/>
    <lineage>
        <taxon>Bacteria</taxon>
        <taxon>Pseudomonadati</taxon>
        <taxon>Pseudomonadota</taxon>
        <taxon>Gammaproteobacteria</taxon>
        <taxon>Oceanospirillales</taxon>
        <taxon>Endozoicomonadaceae</taxon>
        <taxon>Endozoicomonas</taxon>
    </lineage>
</organism>
<keyword evidence="2" id="KW-0520">NAD</keyword>